<evidence type="ECO:0000313" key="3">
    <source>
        <dbReference type="EMBL" id="CAE6457049.1"/>
    </source>
</evidence>
<feature type="domain" description="Jacalin-type lectin" evidence="2">
    <location>
        <begin position="428"/>
        <end position="536"/>
    </location>
</feature>
<dbReference type="InterPro" id="IPR054586">
    <property type="entry name" value="MACPF_1_fungal"/>
</dbReference>
<dbReference type="InterPro" id="IPR036404">
    <property type="entry name" value="Jacalin-like_lectin_dom_sf"/>
</dbReference>
<dbReference type="Pfam" id="PF01419">
    <property type="entry name" value="Jacalin"/>
    <property type="match status" value="2"/>
</dbReference>
<protein>
    <recommendedName>
        <fullName evidence="2">Jacalin-type lectin domain-containing protein</fullName>
    </recommendedName>
</protein>
<dbReference type="Gene3D" id="2.100.10.30">
    <property type="entry name" value="Jacalin-like lectin domain"/>
    <property type="match status" value="2"/>
</dbReference>
<accession>A0A8H3BIY6</accession>
<organism evidence="3 4">
    <name type="scientific">Rhizoctonia solani</name>
    <dbReference type="NCBI Taxonomy" id="456999"/>
    <lineage>
        <taxon>Eukaryota</taxon>
        <taxon>Fungi</taxon>
        <taxon>Dikarya</taxon>
        <taxon>Basidiomycota</taxon>
        <taxon>Agaricomycotina</taxon>
        <taxon>Agaricomycetes</taxon>
        <taxon>Cantharellales</taxon>
        <taxon>Ceratobasidiaceae</taxon>
        <taxon>Rhizoctonia</taxon>
    </lineage>
</organism>
<feature type="region of interest" description="Disordered" evidence="1">
    <location>
        <begin position="1"/>
        <end position="27"/>
    </location>
</feature>
<evidence type="ECO:0000259" key="2">
    <source>
        <dbReference type="PROSITE" id="PS51752"/>
    </source>
</evidence>
<dbReference type="PROSITE" id="PS51752">
    <property type="entry name" value="JACALIN_LECTIN"/>
    <property type="match status" value="1"/>
</dbReference>
<feature type="compositionally biased region" description="Low complexity" evidence="1">
    <location>
        <begin position="9"/>
        <end position="19"/>
    </location>
</feature>
<dbReference type="Proteomes" id="UP000663841">
    <property type="component" value="Unassembled WGS sequence"/>
</dbReference>
<dbReference type="EMBL" id="CAJMWW010000203">
    <property type="protein sequence ID" value="CAE6457049.1"/>
    <property type="molecule type" value="Genomic_DNA"/>
</dbReference>
<dbReference type="Pfam" id="PF22693">
    <property type="entry name" value="MACPF_1"/>
    <property type="match status" value="1"/>
</dbReference>
<evidence type="ECO:0000313" key="4">
    <source>
        <dbReference type="Proteomes" id="UP000663841"/>
    </source>
</evidence>
<dbReference type="AlphaFoldDB" id="A0A8H3BIY6"/>
<reference evidence="3" key="1">
    <citation type="submission" date="2021-01" db="EMBL/GenBank/DDBJ databases">
        <authorList>
            <person name="Kaushik A."/>
        </authorList>
    </citation>
    <scope>NUCLEOTIDE SEQUENCE</scope>
    <source>
        <strain evidence="3">AG3-T5</strain>
    </source>
</reference>
<gene>
    <name evidence="3" type="ORF">RDB_LOCUS141877</name>
</gene>
<dbReference type="PANTHER" id="PTHR46506">
    <property type="entry name" value="OS05G0143600 PROTEIN"/>
    <property type="match status" value="1"/>
</dbReference>
<name>A0A8H3BIY6_9AGAM</name>
<proteinExistence type="predicted"/>
<comment type="caution">
    <text evidence="3">The sequence shown here is derived from an EMBL/GenBank/DDBJ whole genome shotgun (WGS) entry which is preliminary data.</text>
</comment>
<dbReference type="InterPro" id="IPR001229">
    <property type="entry name" value="Jacalin-like_lectin_dom"/>
</dbReference>
<evidence type="ECO:0000256" key="1">
    <source>
        <dbReference type="SAM" id="MobiDB-lite"/>
    </source>
</evidence>
<dbReference type="SUPFAM" id="SSF51101">
    <property type="entry name" value="Mannose-binding lectins"/>
    <property type="match status" value="2"/>
</dbReference>
<sequence length="536" mass="60737">MAHRDVEVTGTTNNGTDNNLNRHPPEPNRDFDIFASTSLKDSPSKYTLLQNIGYLRGIRVDNNDGPQNLTRRVAEYIGDEPPLVQEINDFITESITTKTEREANYSHSGWSIDATSTISPWTSSRIAANNQPNAEGTWITRRTLVQRFRLRISPDDLVPIPEFKAEIEVALDKPTIFQQFEAVYRALHKWGDVVPLEVEMGVSLVFTDLEANVSRLPATASWFDTRYLATIRTARTTRQEGTDYLGWEENIWPKRSMSPLNWRQTRIRKVMDTTRLLPVEIRDRLSQLYAQRLSYIPALMIGPSDSACETHDDTHHAAKSISGVTIYTSDFIRTVKFEYADQSRSSRHEGSELQGSEHKMMLIDGEYITEIFVWKHDWIDGLQFVTNFERCSPHFGGLWGAPTVARSQGGVLGIWRHDAVGAVPKEQDVFSDYFGTQHGKPYNDRVVVRNSDIAISKIDIGCGAVLDSLQITYLDDSSREIRTERHGGAGGEKHEFVLEPGEHITSVSGKFDDRQITQINFVTDQGECPRMYMSAC</sequence>